<evidence type="ECO:0000256" key="1">
    <source>
        <dbReference type="SAM" id="Phobius"/>
    </source>
</evidence>
<keyword evidence="1" id="KW-0812">Transmembrane</keyword>
<keyword evidence="1" id="KW-0472">Membrane</keyword>
<gene>
    <name evidence="2" type="ORF">OXH18_22220</name>
</gene>
<accession>A0A9E8ZBL8</accession>
<dbReference type="RefSeq" id="WP_268609668.1">
    <property type="nucleotide sequence ID" value="NZ_CP113797.1"/>
</dbReference>
<proteinExistence type="predicted"/>
<evidence type="ECO:0000313" key="3">
    <source>
        <dbReference type="Proteomes" id="UP001163152"/>
    </source>
</evidence>
<name>A0A9E8ZBL8_9CYAN</name>
<organism evidence="2 3">
    <name type="scientific">Thermocoleostomius sinensis A174</name>
    <dbReference type="NCBI Taxonomy" id="2016057"/>
    <lineage>
        <taxon>Bacteria</taxon>
        <taxon>Bacillati</taxon>
        <taxon>Cyanobacteriota</taxon>
        <taxon>Cyanophyceae</taxon>
        <taxon>Oculatellales</taxon>
        <taxon>Oculatellaceae</taxon>
        <taxon>Thermocoleostomius</taxon>
    </lineage>
</organism>
<reference evidence="2" key="1">
    <citation type="submission" date="2022-12" db="EMBL/GenBank/DDBJ databases">
        <title>Polyphasic identification of a Novel Hot-Spring Cyanobacterium Ocullathermofonsia sinensis gen nov. sp. nov. and Genomic Insights on its Adaptations to the Thermal Habitat.</title>
        <authorList>
            <person name="Daroch M."/>
            <person name="Tang J."/>
            <person name="Jiang Y."/>
        </authorList>
    </citation>
    <scope>NUCLEOTIDE SEQUENCE</scope>
    <source>
        <strain evidence="2">PKUAC-SCTA174</strain>
    </source>
</reference>
<keyword evidence="3" id="KW-1185">Reference proteome</keyword>
<dbReference type="Proteomes" id="UP001163152">
    <property type="component" value="Chromosome"/>
</dbReference>
<dbReference type="KEGG" id="tsin:OXH18_22220"/>
<feature type="transmembrane region" description="Helical" evidence="1">
    <location>
        <begin position="150"/>
        <end position="171"/>
    </location>
</feature>
<dbReference type="EMBL" id="CP113797">
    <property type="protein sequence ID" value="WAL59856.1"/>
    <property type="molecule type" value="Genomic_DNA"/>
</dbReference>
<sequence>MASANKFQTTLPIHRISLTAPYSLDAALAYSGDSRWLGLYWESELNQLCHTDGQSVSTGNSRAWQIFYSHPDIKPLLEVWQLGDEGQPAQNYLLLDRQTRRLYVGESTIVEDCLAQPQLLDLLAELETGEIKMNAPVDSPSWLQWGTDRATIICGVLLVLLGLPIAGWGVAELLDHEYWLEIELPEWLEVE</sequence>
<evidence type="ECO:0000313" key="2">
    <source>
        <dbReference type="EMBL" id="WAL59856.1"/>
    </source>
</evidence>
<keyword evidence="1" id="KW-1133">Transmembrane helix</keyword>
<dbReference type="AlphaFoldDB" id="A0A9E8ZBL8"/>
<protein>
    <submittedName>
        <fullName evidence="2">Uncharacterized protein</fullName>
    </submittedName>
</protein>